<dbReference type="SUPFAM" id="SSF50800">
    <property type="entry name" value="PK beta-barrel domain-like"/>
    <property type="match status" value="1"/>
</dbReference>
<dbReference type="GO" id="GO:0030151">
    <property type="term" value="F:molybdenum ion binding"/>
    <property type="evidence" value="ECO:0007669"/>
    <property type="project" value="InterPro"/>
</dbReference>
<dbReference type="InterPro" id="IPR011037">
    <property type="entry name" value="Pyrv_Knase-like_insert_dom_sf"/>
</dbReference>
<dbReference type="EMBL" id="AWWI01000117">
    <property type="protein sequence ID" value="PIL18964.1"/>
    <property type="molecule type" value="Genomic_DNA"/>
</dbReference>
<reference evidence="2 3" key="1">
    <citation type="submission" date="2013-09" db="EMBL/GenBank/DDBJ databases">
        <title>Genome sequencing of Phaeobacter antarcticus sp. nov. SM1211.</title>
        <authorList>
            <person name="Zhang X.-Y."/>
            <person name="Liu C."/>
            <person name="Chen X.-L."/>
            <person name="Xie B.-B."/>
            <person name="Qin Q.-L."/>
            <person name="Rong J.-C."/>
            <person name="Zhang Y.-Z."/>
        </authorList>
    </citation>
    <scope>NUCLEOTIDE SEQUENCE [LARGE SCALE GENOMIC DNA]</scope>
    <source>
        <strain evidence="2 3">SM1211</strain>
    </source>
</reference>
<dbReference type="InterPro" id="IPR005303">
    <property type="entry name" value="MOCOS_middle"/>
</dbReference>
<dbReference type="AlphaFoldDB" id="A0A2G8RBL9"/>
<dbReference type="Gene3D" id="2.40.33.20">
    <property type="entry name" value="PK beta-barrel domain-like"/>
    <property type="match status" value="1"/>
</dbReference>
<organism evidence="2 3">
    <name type="scientific">Puniceibacterium antarcticum</name>
    <dbReference type="NCBI Taxonomy" id="1206336"/>
    <lineage>
        <taxon>Bacteria</taxon>
        <taxon>Pseudomonadati</taxon>
        <taxon>Pseudomonadota</taxon>
        <taxon>Alphaproteobacteria</taxon>
        <taxon>Rhodobacterales</taxon>
        <taxon>Paracoccaceae</taxon>
        <taxon>Puniceibacterium</taxon>
    </lineage>
</organism>
<dbReference type="PROSITE" id="PS51340">
    <property type="entry name" value="MOSC"/>
    <property type="match status" value="1"/>
</dbReference>
<accession>A0A2G8RBL9</accession>
<feature type="domain" description="MOSC" evidence="1">
    <location>
        <begin position="103"/>
        <end position="247"/>
    </location>
</feature>
<name>A0A2G8RBL9_9RHOB</name>
<gene>
    <name evidence="2" type="ORF">P775_17005</name>
</gene>
<dbReference type="RefSeq" id="WP_099911948.1">
    <property type="nucleotide sequence ID" value="NZ_AWWI01000117.1"/>
</dbReference>
<dbReference type="GO" id="GO:0030170">
    <property type="term" value="F:pyridoxal phosphate binding"/>
    <property type="evidence" value="ECO:0007669"/>
    <property type="project" value="InterPro"/>
</dbReference>
<protein>
    <recommendedName>
        <fullName evidence="1">MOSC domain-containing protein</fullName>
    </recommendedName>
</protein>
<evidence type="ECO:0000313" key="3">
    <source>
        <dbReference type="Proteomes" id="UP000231259"/>
    </source>
</evidence>
<dbReference type="OrthoDB" id="581532at2"/>
<dbReference type="GO" id="GO:0003824">
    <property type="term" value="F:catalytic activity"/>
    <property type="evidence" value="ECO:0007669"/>
    <property type="project" value="InterPro"/>
</dbReference>
<evidence type="ECO:0000259" key="1">
    <source>
        <dbReference type="PROSITE" id="PS51340"/>
    </source>
</evidence>
<keyword evidence="3" id="KW-1185">Reference proteome</keyword>
<sequence length="247" mass="27618">MTGRVTDIWRHPIKSHGREALERVTLSAGQTLPWDRVWAVAHEASDADGSHWVSCGNFSRISKAPQLMAVTARLEESSELITLRHPSRPDLTFSPDRDKDAFLDWVKPLMPENRAASVRIVRARERGMTDSNFASVTLCNMSSHRAVEQKLGQALSIHRWRGNIWLDGLAPWAEFGWIGREVQIGNAVFKVRERTVRCAATTANPDTGMRDTDTLAALDSWGHRDFSVLAEVVRSGDIVLGDTVRPL</sequence>
<dbReference type="Pfam" id="PF03473">
    <property type="entry name" value="MOSC"/>
    <property type="match status" value="1"/>
</dbReference>
<evidence type="ECO:0000313" key="2">
    <source>
        <dbReference type="EMBL" id="PIL18964.1"/>
    </source>
</evidence>
<proteinExistence type="predicted"/>
<dbReference type="InterPro" id="IPR005302">
    <property type="entry name" value="MoCF_Sase_C"/>
</dbReference>
<comment type="caution">
    <text evidence="2">The sequence shown here is derived from an EMBL/GenBank/DDBJ whole genome shotgun (WGS) entry which is preliminary data.</text>
</comment>
<dbReference type="Proteomes" id="UP000231259">
    <property type="component" value="Unassembled WGS sequence"/>
</dbReference>
<dbReference type="Pfam" id="PF03476">
    <property type="entry name" value="MOSC_N"/>
    <property type="match status" value="1"/>
</dbReference>